<sequence length="128" mass="14128">MFGSTCKFDHPLAPQADGYTPEMPEETTQGGLGVNVDIYFSEIPTEQGPEASSSSKKRKRASAERDDMYIEAMKDLGKMIDLSINSVTDKLCDMICASIDRSVNDSVLIAEELRKVEGLTTLDKELIF</sequence>
<gene>
    <name evidence="2" type="ORF">G2W53_015331</name>
</gene>
<protein>
    <submittedName>
        <fullName evidence="2">Uncharacterized protein</fullName>
    </submittedName>
</protein>
<organism evidence="2 3">
    <name type="scientific">Senna tora</name>
    <dbReference type="NCBI Taxonomy" id="362788"/>
    <lineage>
        <taxon>Eukaryota</taxon>
        <taxon>Viridiplantae</taxon>
        <taxon>Streptophyta</taxon>
        <taxon>Embryophyta</taxon>
        <taxon>Tracheophyta</taxon>
        <taxon>Spermatophyta</taxon>
        <taxon>Magnoliopsida</taxon>
        <taxon>eudicotyledons</taxon>
        <taxon>Gunneridae</taxon>
        <taxon>Pentapetalae</taxon>
        <taxon>rosids</taxon>
        <taxon>fabids</taxon>
        <taxon>Fabales</taxon>
        <taxon>Fabaceae</taxon>
        <taxon>Caesalpinioideae</taxon>
        <taxon>Cassia clade</taxon>
        <taxon>Senna</taxon>
    </lineage>
</organism>
<dbReference type="AlphaFoldDB" id="A0A834WVB0"/>
<dbReference type="Proteomes" id="UP000634136">
    <property type="component" value="Unassembled WGS sequence"/>
</dbReference>
<dbReference type="EMBL" id="JAAIUW010000005">
    <property type="protein sequence ID" value="KAF7832998.1"/>
    <property type="molecule type" value="Genomic_DNA"/>
</dbReference>
<accession>A0A834WVB0</accession>
<name>A0A834WVB0_9FABA</name>
<feature type="region of interest" description="Disordered" evidence="1">
    <location>
        <begin position="45"/>
        <end position="64"/>
    </location>
</feature>
<evidence type="ECO:0000313" key="2">
    <source>
        <dbReference type="EMBL" id="KAF7832998.1"/>
    </source>
</evidence>
<comment type="caution">
    <text evidence="2">The sequence shown here is derived from an EMBL/GenBank/DDBJ whole genome shotgun (WGS) entry which is preliminary data.</text>
</comment>
<reference evidence="2" key="1">
    <citation type="submission" date="2020-09" db="EMBL/GenBank/DDBJ databases">
        <title>Genome-Enabled Discovery of Anthraquinone Biosynthesis in Senna tora.</title>
        <authorList>
            <person name="Kang S.-H."/>
            <person name="Pandey R.P."/>
            <person name="Lee C.-M."/>
            <person name="Sim J.-S."/>
            <person name="Jeong J.-T."/>
            <person name="Choi B.-S."/>
            <person name="Jung M."/>
            <person name="Ginzburg D."/>
            <person name="Zhao K."/>
            <person name="Won S.Y."/>
            <person name="Oh T.-J."/>
            <person name="Yu Y."/>
            <person name="Kim N.-H."/>
            <person name="Lee O.R."/>
            <person name="Lee T.-H."/>
            <person name="Bashyal P."/>
            <person name="Kim T.-S."/>
            <person name="Lee W.-H."/>
            <person name="Kawkins C."/>
            <person name="Kim C.-K."/>
            <person name="Kim J.S."/>
            <person name="Ahn B.O."/>
            <person name="Rhee S.Y."/>
            <person name="Sohng J.K."/>
        </authorList>
    </citation>
    <scope>NUCLEOTIDE SEQUENCE</scope>
    <source>
        <tissue evidence="2">Leaf</tissue>
    </source>
</reference>
<evidence type="ECO:0000313" key="3">
    <source>
        <dbReference type="Proteomes" id="UP000634136"/>
    </source>
</evidence>
<proteinExistence type="predicted"/>
<keyword evidence="3" id="KW-1185">Reference proteome</keyword>
<evidence type="ECO:0000256" key="1">
    <source>
        <dbReference type="SAM" id="MobiDB-lite"/>
    </source>
</evidence>